<reference evidence="2 3" key="1">
    <citation type="journal article" date="2024" name="IMA Fungus">
        <title>IMA Genome - F19 : A genome assembly and annotation guide to empower mycologists, including annotated draft genome sequences of Ceratocystis pirilliformis, Diaporthe australafricana, Fusarium ophioides, Paecilomyces lecythidis, and Sporothrix stenoceras.</title>
        <authorList>
            <person name="Aylward J."/>
            <person name="Wilson A.M."/>
            <person name="Visagie C.M."/>
            <person name="Spraker J."/>
            <person name="Barnes I."/>
            <person name="Buitendag C."/>
            <person name="Ceriani C."/>
            <person name="Del Mar Angel L."/>
            <person name="du Plessis D."/>
            <person name="Fuchs T."/>
            <person name="Gasser K."/>
            <person name="Kramer D."/>
            <person name="Li W."/>
            <person name="Munsamy K."/>
            <person name="Piso A."/>
            <person name="Price J.L."/>
            <person name="Sonnekus B."/>
            <person name="Thomas C."/>
            <person name="van der Nest A."/>
            <person name="van Dijk A."/>
            <person name="van Heerden A."/>
            <person name="van Vuuren N."/>
            <person name="Yilmaz N."/>
            <person name="Duong T.A."/>
            <person name="van der Merwe N.A."/>
            <person name="Wingfield M.J."/>
            <person name="Wingfield B.D."/>
        </authorList>
    </citation>
    <scope>NUCLEOTIDE SEQUENCE [LARGE SCALE GENOMIC DNA]</scope>
    <source>
        <strain evidence="2 3">CMW 18300</strain>
    </source>
</reference>
<feature type="compositionally biased region" description="Basic residues" evidence="1">
    <location>
        <begin position="123"/>
        <end position="138"/>
    </location>
</feature>
<evidence type="ECO:0000256" key="1">
    <source>
        <dbReference type="SAM" id="MobiDB-lite"/>
    </source>
</evidence>
<gene>
    <name evidence="2" type="ORF">Daus18300_014478</name>
</gene>
<protein>
    <submittedName>
        <fullName evidence="2">Uncharacterized protein</fullName>
    </submittedName>
</protein>
<accession>A0ABR3VUZ9</accession>
<sequence>MEILGSLEGSKECRQETKKQARRRRGEEEGEDDGDNEANEETDSEQEQEPGEDDETDIYADSNGSAPQQVKLQTPFAIWVHNRIDNQALHNIPTLQYGRQAPKSVDRDGRLHAGARLPIPPPRPRHLLYGRQGRQGHT</sequence>
<feature type="region of interest" description="Disordered" evidence="1">
    <location>
        <begin position="90"/>
        <end position="138"/>
    </location>
</feature>
<organism evidence="2 3">
    <name type="scientific">Diaporthe australafricana</name>
    <dbReference type="NCBI Taxonomy" id="127596"/>
    <lineage>
        <taxon>Eukaryota</taxon>
        <taxon>Fungi</taxon>
        <taxon>Dikarya</taxon>
        <taxon>Ascomycota</taxon>
        <taxon>Pezizomycotina</taxon>
        <taxon>Sordariomycetes</taxon>
        <taxon>Sordariomycetidae</taxon>
        <taxon>Diaporthales</taxon>
        <taxon>Diaporthaceae</taxon>
        <taxon>Diaporthe</taxon>
    </lineage>
</organism>
<dbReference type="EMBL" id="JAWRVE010000299">
    <property type="protein sequence ID" value="KAL1845638.1"/>
    <property type="molecule type" value="Genomic_DNA"/>
</dbReference>
<feature type="region of interest" description="Disordered" evidence="1">
    <location>
        <begin position="1"/>
        <end position="69"/>
    </location>
</feature>
<proteinExistence type="predicted"/>
<name>A0ABR3VUZ9_9PEZI</name>
<keyword evidence="3" id="KW-1185">Reference proteome</keyword>
<feature type="compositionally biased region" description="Acidic residues" evidence="1">
    <location>
        <begin position="28"/>
        <end position="58"/>
    </location>
</feature>
<feature type="compositionally biased region" description="Basic and acidic residues" evidence="1">
    <location>
        <begin position="9"/>
        <end position="19"/>
    </location>
</feature>
<evidence type="ECO:0000313" key="2">
    <source>
        <dbReference type="EMBL" id="KAL1845638.1"/>
    </source>
</evidence>
<evidence type="ECO:0000313" key="3">
    <source>
        <dbReference type="Proteomes" id="UP001583177"/>
    </source>
</evidence>
<dbReference type="Proteomes" id="UP001583177">
    <property type="component" value="Unassembled WGS sequence"/>
</dbReference>
<comment type="caution">
    <text evidence="2">The sequence shown here is derived from an EMBL/GenBank/DDBJ whole genome shotgun (WGS) entry which is preliminary data.</text>
</comment>